<keyword evidence="2" id="KW-1185">Reference proteome</keyword>
<protein>
    <submittedName>
        <fullName evidence="1">Uncharacterized protein</fullName>
    </submittedName>
</protein>
<dbReference type="AlphaFoldDB" id="U4KWT5"/>
<proteinExistence type="predicted"/>
<name>U4KWT5_PYROM</name>
<gene>
    <name evidence="1" type="ORF">PCON_05278</name>
</gene>
<accession>U4KWT5</accession>
<organism evidence="1 2">
    <name type="scientific">Pyronema omphalodes (strain CBS 100304)</name>
    <name type="common">Pyronema confluens</name>
    <dbReference type="NCBI Taxonomy" id="1076935"/>
    <lineage>
        <taxon>Eukaryota</taxon>
        <taxon>Fungi</taxon>
        <taxon>Dikarya</taxon>
        <taxon>Ascomycota</taxon>
        <taxon>Pezizomycotina</taxon>
        <taxon>Pezizomycetes</taxon>
        <taxon>Pezizales</taxon>
        <taxon>Pyronemataceae</taxon>
        <taxon>Pyronema</taxon>
    </lineage>
</organism>
<sequence>MRCRTSRQLIYSSDLLQKQRHDIPWIFSSASVASDISYNPI</sequence>
<reference evidence="1 2" key="1">
    <citation type="journal article" date="2013" name="PLoS Genet.">
        <title>The genome and development-dependent transcriptomes of Pyronema confluens: a window into fungal evolution.</title>
        <authorList>
            <person name="Traeger S."/>
            <person name="Altegoer F."/>
            <person name="Freitag M."/>
            <person name="Gabaldon T."/>
            <person name="Kempken F."/>
            <person name="Kumar A."/>
            <person name="Marcet-Houben M."/>
            <person name="Poggeler S."/>
            <person name="Stajich J.E."/>
            <person name="Nowrousian M."/>
        </authorList>
    </citation>
    <scope>NUCLEOTIDE SEQUENCE [LARGE SCALE GENOMIC DNA]</scope>
    <source>
        <strain evidence="2">CBS 100304</strain>
        <tissue evidence="1">Vegetative mycelium</tissue>
    </source>
</reference>
<dbReference type="Proteomes" id="UP000018144">
    <property type="component" value="Unassembled WGS sequence"/>
</dbReference>
<dbReference type="EMBL" id="HF935265">
    <property type="protein sequence ID" value="CCX05691.1"/>
    <property type="molecule type" value="Genomic_DNA"/>
</dbReference>
<evidence type="ECO:0000313" key="1">
    <source>
        <dbReference type="EMBL" id="CCX05691.1"/>
    </source>
</evidence>
<evidence type="ECO:0000313" key="2">
    <source>
        <dbReference type="Proteomes" id="UP000018144"/>
    </source>
</evidence>